<evidence type="ECO:0000256" key="1">
    <source>
        <dbReference type="ARBA" id="ARBA00009497"/>
    </source>
</evidence>
<organism evidence="4 5">
    <name type="scientific">Chryseobacterium indoltheticum</name>
    <dbReference type="NCBI Taxonomy" id="254"/>
    <lineage>
        <taxon>Bacteria</taxon>
        <taxon>Pseudomonadati</taxon>
        <taxon>Bacteroidota</taxon>
        <taxon>Flavobacteriia</taxon>
        <taxon>Flavobacteriales</taxon>
        <taxon>Weeksellaceae</taxon>
        <taxon>Chryseobacterium group</taxon>
        <taxon>Chryseobacterium</taxon>
    </lineage>
</organism>
<dbReference type="Pfam" id="PF00210">
    <property type="entry name" value="Ferritin"/>
    <property type="match status" value="1"/>
</dbReference>
<feature type="domain" description="Ferritin/DPS" evidence="3">
    <location>
        <begin position="17"/>
        <end position="157"/>
    </location>
</feature>
<dbReference type="AlphaFoldDB" id="A0A381FQP2"/>
<evidence type="ECO:0000313" key="4">
    <source>
        <dbReference type="EMBL" id="SUX48939.1"/>
    </source>
</evidence>
<dbReference type="InterPro" id="IPR008331">
    <property type="entry name" value="Ferritin_DPS_dom"/>
</dbReference>
<dbReference type="GO" id="GO:0008199">
    <property type="term" value="F:ferric iron binding"/>
    <property type="evidence" value="ECO:0007669"/>
    <property type="project" value="InterPro"/>
</dbReference>
<evidence type="ECO:0000313" key="5">
    <source>
        <dbReference type="Proteomes" id="UP000254282"/>
    </source>
</evidence>
<dbReference type="InterPro" id="IPR009078">
    <property type="entry name" value="Ferritin-like_SF"/>
</dbReference>
<dbReference type="PRINTS" id="PR01346">
    <property type="entry name" value="HELNAPAPROT"/>
</dbReference>
<accession>A0A381FQP2</accession>
<sequence length="157" mass="18181">METKIGIKNENRVAVAEILSKLLADEFVVYTKTRNAHWNVEGPDFHSMHLFFESQYQQLADLMDGVAERIRTIGHYAPATLKDFLKLTHLTEYSERKNDSQGFIKDLLADHDSIVEFIRGSINTIDDKYKDAGTSDYITSFIEIHEKMAWMLRSHLK</sequence>
<dbReference type="PANTHER" id="PTHR42932:SF3">
    <property type="entry name" value="DNA PROTECTION DURING STARVATION PROTEIN"/>
    <property type="match status" value="1"/>
</dbReference>
<dbReference type="SUPFAM" id="SSF47240">
    <property type="entry name" value="Ferritin-like"/>
    <property type="match status" value="1"/>
</dbReference>
<dbReference type="PANTHER" id="PTHR42932">
    <property type="entry name" value="GENERAL STRESS PROTEIN 20U"/>
    <property type="match status" value="1"/>
</dbReference>
<dbReference type="Proteomes" id="UP000254282">
    <property type="component" value="Unassembled WGS sequence"/>
</dbReference>
<dbReference type="EC" id="1.16.-.-" evidence="4"/>
<dbReference type="Gene3D" id="1.20.1260.10">
    <property type="match status" value="1"/>
</dbReference>
<evidence type="ECO:0000256" key="2">
    <source>
        <dbReference type="RuleBase" id="RU003875"/>
    </source>
</evidence>
<reference evidence="4 5" key="1">
    <citation type="submission" date="2018-06" db="EMBL/GenBank/DDBJ databases">
        <authorList>
            <consortium name="Pathogen Informatics"/>
            <person name="Doyle S."/>
        </authorList>
    </citation>
    <scope>NUCLEOTIDE SEQUENCE [LARGE SCALE GENOMIC DNA]</scope>
    <source>
        <strain evidence="4 5">NCTC13532</strain>
    </source>
</reference>
<comment type="similarity">
    <text evidence="1 2">Belongs to the Dps family.</text>
</comment>
<dbReference type="InterPro" id="IPR023188">
    <property type="entry name" value="DPS_DNA-bd_CS"/>
</dbReference>
<dbReference type="EMBL" id="UFVR01000004">
    <property type="protein sequence ID" value="SUX48939.1"/>
    <property type="molecule type" value="Genomic_DNA"/>
</dbReference>
<proteinExistence type="inferred from homology"/>
<dbReference type="InterPro" id="IPR012347">
    <property type="entry name" value="Ferritin-like"/>
</dbReference>
<dbReference type="RefSeq" id="WP_115621910.1">
    <property type="nucleotide sequence ID" value="NZ_UFVR01000004.1"/>
</dbReference>
<gene>
    <name evidence="4" type="primary">dps</name>
    <name evidence="4" type="ORF">NCTC13532_04550</name>
</gene>
<dbReference type="GO" id="GO:0016722">
    <property type="term" value="F:oxidoreductase activity, acting on metal ions"/>
    <property type="evidence" value="ECO:0007669"/>
    <property type="project" value="InterPro"/>
</dbReference>
<evidence type="ECO:0000259" key="3">
    <source>
        <dbReference type="Pfam" id="PF00210"/>
    </source>
</evidence>
<dbReference type="InterPro" id="IPR002177">
    <property type="entry name" value="DPS_DNA-bd"/>
</dbReference>
<dbReference type="PIRSF" id="PIRSF005900">
    <property type="entry name" value="Dps"/>
    <property type="match status" value="1"/>
</dbReference>
<keyword evidence="4" id="KW-0560">Oxidoreductase</keyword>
<dbReference type="PROSITE" id="PS00819">
    <property type="entry name" value="DPS_2"/>
    <property type="match status" value="1"/>
</dbReference>
<dbReference type="CDD" id="cd01043">
    <property type="entry name" value="DPS"/>
    <property type="match status" value="1"/>
</dbReference>
<name>A0A381FQP2_9FLAO</name>
<protein>
    <submittedName>
        <fullName evidence="4">DNA protection during starvation protein</fullName>
        <ecNumber evidence="4">1.16.-.-</ecNumber>
    </submittedName>
</protein>